<dbReference type="InterPro" id="IPR048365">
    <property type="entry name" value="TNP-like_RNaseH_N"/>
</dbReference>
<keyword evidence="4 5" id="KW-0238">DNA-binding</keyword>
<dbReference type="InterPro" id="IPR021896">
    <property type="entry name" value="THAP9-like_HTH"/>
</dbReference>
<sequence>MHAVLHKFPNPEKDRERFNSWLYAIGGDILGLPNEHIYKFRRVCNLHFEDRYMCRNNRISNIAVPRLHLTDLLSPKSKFSGRKPLQEIVNQPTPSTSTDPESHQQFICTAKSDGNIEMENIDPDSVTKEPQLTTTSQIPFIPTVKRKSVQRNFGKKVYASGLSMREKELRMKIICAKNRIYKLKNKVKNQYAQIKEAKKLVSNPAVLDTLKNCTNTAKLLMRLQLREDSKKKEGRRFSLQEKISALSILKQSPKAYRYLRKIFILPTAQTLVKLVQQCNIRPGLNKNIMQHITKKAAKMNDVEKLCIVLFDEVALKAHLSYNARQDKVTGVVDNGQQRQIDFADHAQVFMVRGLLKNYKQAVYYTFSASATKGPELARQIKEVVIEVQKAGLIVVGTVCDQGTNNRQAINLLINETRGEYLRRGEQPKENVILINDNEIVPLYDPPHLIKGMRNNLISKNLTFKKDGELKTAKWSHLLALNKENPGYKGFRLIPKLTESHVNPEKMNKMKVKYATQIFSRTVAANMGYLADKGILPLECKDTADLFLFLDHVFDSVNGSYRKNRFAKPLLGPVTPISPHKKFWTEAKQILKSMQFITSTGKVETVPTIKNWVWTLDGIQVLINNLESKFGVTSVWLRHLNQDPLENFFGAIRSHGCRNVNPTCDQFESAFATLTINNLSSVHTQAKNCQNDFCEALFSLVLNENVEHEATSTCTVDFESIININLETIENKENNPRVLAPLQYISGYFLKKIKTNVFKNCSVCKNDFIATDQLEYINYREYAGRRWLCTPSYNLINLISNCQDIINHILKENLETYQLKCFIKTCLLTIINFDFIKCQTHKNKIIDYLVNFVVRFMCFNYCKLINKILTGRKTVEDEDDKVQIKANKYHKKCFKRKIERSKL</sequence>
<accession>A0A2A4JZ58</accession>
<feature type="region of interest" description="Disordered" evidence="6">
    <location>
        <begin position="83"/>
        <end position="103"/>
    </location>
</feature>
<dbReference type="GO" id="GO:0003677">
    <property type="term" value="F:DNA binding"/>
    <property type="evidence" value="ECO:0007669"/>
    <property type="project" value="UniProtKB-UniRule"/>
</dbReference>
<keyword evidence="1" id="KW-0479">Metal-binding</keyword>
<comment type="caution">
    <text evidence="8">The sequence shown here is derived from an EMBL/GenBank/DDBJ whole genome shotgun (WGS) entry which is preliminary data.</text>
</comment>
<keyword evidence="2 5" id="KW-0863">Zinc-finger</keyword>
<dbReference type="EMBL" id="NWSH01000363">
    <property type="protein sequence ID" value="PCG76968.1"/>
    <property type="molecule type" value="Genomic_DNA"/>
</dbReference>
<dbReference type="STRING" id="7102.A0A2A4JZ58"/>
<dbReference type="Pfam" id="PF21788">
    <property type="entry name" value="TNP-like_GBD"/>
    <property type="match status" value="1"/>
</dbReference>
<keyword evidence="3" id="KW-0862">Zinc</keyword>
<organism evidence="8">
    <name type="scientific">Heliothis virescens</name>
    <name type="common">Tobacco budworm moth</name>
    <dbReference type="NCBI Taxonomy" id="7102"/>
    <lineage>
        <taxon>Eukaryota</taxon>
        <taxon>Metazoa</taxon>
        <taxon>Ecdysozoa</taxon>
        <taxon>Arthropoda</taxon>
        <taxon>Hexapoda</taxon>
        <taxon>Insecta</taxon>
        <taxon>Pterygota</taxon>
        <taxon>Neoptera</taxon>
        <taxon>Endopterygota</taxon>
        <taxon>Lepidoptera</taxon>
        <taxon>Glossata</taxon>
        <taxon>Ditrysia</taxon>
        <taxon>Noctuoidea</taxon>
        <taxon>Noctuidae</taxon>
        <taxon>Heliothinae</taxon>
        <taxon>Heliothis</taxon>
    </lineage>
</organism>
<dbReference type="GO" id="GO:0008270">
    <property type="term" value="F:zinc ion binding"/>
    <property type="evidence" value="ECO:0007669"/>
    <property type="project" value="UniProtKB-KW"/>
</dbReference>
<evidence type="ECO:0000256" key="1">
    <source>
        <dbReference type="ARBA" id="ARBA00022723"/>
    </source>
</evidence>
<dbReference type="InterPro" id="IPR048366">
    <property type="entry name" value="TNP-like_GBD"/>
</dbReference>
<dbReference type="SUPFAM" id="SSF57716">
    <property type="entry name" value="Glucocorticoid receptor-like (DNA-binding domain)"/>
    <property type="match status" value="1"/>
</dbReference>
<evidence type="ECO:0000259" key="7">
    <source>
        <dbReference type="PROSITE" id="PS50950"/>
    </source>
</evidence>
<evidence type="ECO:0000256" key="6">
    <source>
        <dbReference type="SAM" id="MobiDB-lite"/>
    </source>
</evidence>
<feature type="domain" description="THAP-type" evidence="7">
    <location>
        <begin position="1"/>
        <end position="68"/>
    </location>
</feature>
<evidence type="ECO:0000256" key="4">
    <source>
        <dbReference type="ARBA" id="ARBA00023125"/>
    </source>
</evidence>
<dbReference type="Pfam" id="PF05485">
    <property type="entry name" value="THAP"/>
    <property type="match status" value="1"/>
</dbReference>
<dbReference type="InterPro" id="IPR006612">
    <property type="entry name" value="THAP_Znf"/>
</dbReference>
<dbReference type="Pfam" id="PF21789">
    <property type="entry name" value="TNP-like_RNaseH_C"/>
    <property type="match status" value="1"/>
</dbReference>
<evidence type="ECO:0000256" key="3">
    <source>
        <dbReference type="ARBA" id="ARBA00022833"/>
    </source>
</evidence>
<dbReference type="PROSITE" id="PS50950">
    <property type="entry name" value="ZF_THAP"/>
    <property type="match status" value="1"/>
</dbReference>
<feature type="compositionally biased region" description="Polar residues" evidence="6">
    <location>
        <begin position="88"/>
        <end position="103"/>
    </location>
</feature>
<dbReference type="AlphaFoldDB" id="A0A2A4JZ58"/>
<gene>
    <name evidence="8" type="ORF">B5V51_8296</name>
</gene>
<dbReference type="Pfam" id="PF21787">
    <property type="entry name" value="TNP-like_RNaseH_N"/>
    <property type="match status" value="1"/>
</dbReference>
<evidence type="ECO:0000256" key="2">
    <source>
        <dbReference type="ARBA" id="ARBA00022771"/>
    </source>
</evidence>
<proteinExistence type="predicted"/>
<protein>
    <recommendedName>
        <fullName evidence="7">THAP-type domain-containing protein</fullName>
    </recommendedName>
</protein>
<evidence type="ECO:0000256" key="5">
    <source>
        <dbReference type="PROSITE-ProRule" id="PRU00309"/>
    </source>
</evidence>
<dbReference type="Pfam" id="PF12017">
    <property type="entry name" value="Tnp_P_element"/>
    <property type="match status" value="1"/>
</dbReference>
<dbReference type="InterPro" id="IPR048367">
    <property type="entry name" value="TNP-like_RNaseH_C"/>
</dbReference>
<reference evidence="8" key="1">
    <citation type="submission" date="2017-09" db="EMBL/GenBank/DDBJ databases">
        <title>Contemporary evolution of a Lepidopteran species, Heliothis virescens, in response to modern agricultural practices.</title>
        <authorList>
            <person name="Fritz M.L."/>
            <person name="Deyonke A.M."/>
            <person name="Papanicolaou A."/>
            <person name="Micinski S."/>
            <person name="Westbrook J."/>
            <person name="Gould F."/>
        </authorList>
    </citation>
    <scope>NUCLEOTIDE SEQUENCE [LARGE SCALE GENOMIC DNA]</scope>
    <source>
        <strain evidence="8">HvINT-</strain>
        <tissue evidence="8">Whole body</tissue>
    </source>
</reference>
<name>A0A2A4JZ58_HELVI</name>
<evidence type="ECO:0000313" key="8">
    <source>
        <dbReference type="EMBL" id="PCG76968.1"/>
    </source>
</evidence>